<organism evidence="1 2">
    <name type="scientific">Sphaerisporangium dianthi</name>
    <dbReference type="NCBI Taxonomy" id="1436120"/>
    <lineage>
        <taxon>Bacteria</taxon>
        <taxon>Bacillati</taxon>
        <taxon>Actinomycetota</taxon>
        <taxon>Actinomycetes</taxon>
        <taxon>Streptosporangiales</taxon>
        <taxon>Streptosporangiaceae</taxon>
        <taxon>Sphaerisporangium</taxon>
    </lineage>
</organism>
<reference evidence="2" key="1">
    <citation type="journal article" date="2019" name="Int. J. Syst. Evol. Microbiol.">
        <title>The Global Catalogue of Microorganisms (GCM) 10K type strain sequencing project: providing services to taxonomists for standard genome sequencing and annotation.</title>
        <authorList>
            <consortium name="The Broad Institute Genomics Platform"/>
            <consortium name="The Broad Institute Genome Sequencing Center for Infectious Disease"/>
            <person name="Wu L."/>
            <person name="Ma J."/>
        </authorList>
    </citation>
    <scope>NUCLEOTIDE SEQUENCE [LARGE SCALE GENOMIC DNA]</scope>
    <source>
        <strain evidence="2">CGMCC 4.7132</strain>
    </source>
</reference>
<proteinExistence type="predicted"/>
<dbReference type="RefSeq" id="WP_380845818.1">
    <property type="nucleotide sequence ID" value="NZ_JBHSFP010000024.1"/>
</dbReference>
<comment type="caution">
    <text evidence="1">The sequence shown here is derived from an EMBL/GenBank/DDBJ whole genome shotgun (WGS) entry which is preliminary data.</text>
</comment>
<dbReference type="InterPro" id="IPR027417">
    <property type="entry name" value="P-loop_NTPase"/>
</dbReference>
<gene>
    <name evidence="1" type="ORF">ACFO60_28360</name>
</gene>
<keyword evidence="2" id="KW-1185">Reference proteome</keyword>
<keyword evidence="1" id="KW-0808">Transferase</keyword>
<evidence type="ECO:0000313" key="2">
    <source>
        <dbReference type="Proteomes" id="UP001596004"/>
    </source>
</evidence>
<evidence type="ECO:0000313" key="1">
    <source>
        <dbReference type="EMBL" id="MFC4534689.1"/>
    </source>
</evidence>
<dbReference type="GO" id="GO:0016301">
    <property type="term" value="F:kinase activity"/>
    <property type="evidence" value="ECO:0007669"/>
    <property type="project" value="UniProtKB-KW"/>
</dbReference>
<keyword evidence="1" id="KW-0418">Kinase</keyword>
<name>A0ABV9CNS0_9ACTN</name>
<protein>
    <submittedName>
        <fullName evidence="1">Uridine kinase</fullName>
    </submittedName>
</protein>
<dbReference type="Gene3D" id="3.40.50.300">
    <property type="entry name" value="P-loop containing nucleotide triphosphate hydrolases"/>
    <property type="match status" value="1"/>
</dbReference>
<sequence length="209" mass="22795">MDVRPISPSALVEELADRIAGASRSSWVRVALDGAPAARPGELADALIGPLRLRGREVLRVPAAGFLRPASLRYEYGRTDPDAFYDGWQDFGALSREVLDPLEPGGSGKVLPSLWDAAADRATRAPYVTLPPGAVLLMDGRLLLGRWLPFEITVHLWLSPGALARRTPEEERWTLPAYARYEEEAAPRESADVVVRVDDPRHPAVVTGA</sequence>
<accession>A0ABV9CNS0</accession>
<dbReference type="EMBL" id="JBHSFP010000024">
    <property type="protein sequence ID" value="MFC4534689.1"/>
    <property type="molecule type" value="Genomic_DNA"/>
</dbReference>
<dbReference type="Proteomes" id="UP001596004">
    <property type="component" value="Unassembled WGS sequence"/>
</dbReference>